<dbReference type="Proteomes" id="UP001232536">
    <property type="component" value="Unassembled WGS sequence"/>
</dbReference>
<dbReference type="EMBL" id="JAUQYP010000002">
    <property type="protein sequence ID" value="MDO8108500.1"/>
    <property type="molecule type" value="Genomic_DNA"/>
</dbReference>
<name>A0ABT9DC75_9CELL</name>
<comment type="caution">
    <text evidence="3">The sequence shown here is derived from an EMBL/GenBank/DDBJ whole genome shotgun (WGS) entry which is preliminary data.</text>
</comment>
<proteinExistence type="inferred from homology"/>
<evidence type="ECO:0000256" key="1">
    <source>
        <dbReference type="ARBA" id="ARBA00007637"/>
    </source>
</evidence>
<dbReference type="PANTHER" id="PTHR43000">
    <property type="entry name" value="DTDP-D-GLUCOSE 4,6-DEHYDRATASE-RELATED"/>
    <property type="match status" value="1"/>
</dbReference>
<evidence type="ECO:0000259" key="2">
    <source>
        <dbReference type="Pfam" id="PF01370"/>
    </source>
</evidence>
<organism evidence="3 4">
    <name type="scientific">Actinotalea lenta</name>
    <dbReference type="NCBI Taxonomy" id="3064654"/>
    <lineage>
        <taxon>Bacteria</taxon>
        <taxon>Bacillati</taxon>
        <taxon>Actinomycetota</taxon>
        <taxon>Actinomycetes</taxon>
        <taxon>Micrococcales</taxon>
        <taxon>Cellulomonadaceae</taxon>
        <taxon>Actinotalea</taxon>
    </lineage>
</organism>
<keyword evidence="4" id="KW-1185">Reference proteome</keyword>
<comment type="similarity">
    <text evidence="1">Belongs to the NAD(P)-dependent epimerase/dehydratase family.</text>
</comment>
<reference evidence="3 4" key="1">
    <citation type="submission" date="2023-07" db="EMBL/GenBank/DDBJ databases">
        <title>Description of novel actinomycetes strains, isolated from tidal flat sediment.</title>
        <authorList>
            <person name="Lu C."/>
        </authorList>
    </citation>
    <scope>NUCLEOTIDE SEQUENCE [LARGE SCALE GENOMIC DNA]</scope>
    <source>
        <strain evidence="3 4">SYSU T00b441</strain>
    </source>
</reference>
<sequence length="317" mass="33235">MTILVLGASGFLGAWTVRALKAAGAAPVALVRPSSALARIDGLVDVLAVDEVSWPHAIADLRPSVVVSLDWMGVRGGSRDDPSQQENVARIRSTAQAASRAGAARFVGVGSQAEYGPRDAPVDEAAALAPVTAYGRAKVAAAEATRAVCAETGMDWVWARVFSTYGPLDHPYWLLPRVGDALMAGESVALTAGEQRWSYLYGPDAGAALAALATHADVHGVVNVGHPDAPRLRDTVETFATHFPGGGPLRFGAIPYSANQVMRLQPKTGRLAALGWRPSVALEDGLAETAAWLQGKDVTDRLTGVPLPRRYATQTSA</sequence>
<dbReference type="InterPro" id="IPR001509">
    <property type="entry name" value="Epimerase_deHydtase"/>
</dbReference>
<dbReference type="Pfam" id="PF01370">
    <property type="entry name" value="Epimerase"/>
    <property type="match status" value="1"/>
</dbReference>
<feature type="domain" description="NAD-dependent epimerase/dehydratase" evidence="2">
    <location>
        <begin position="3"/>
        <end position="225"/>
    </location>
</feature>
<protein>
    <submittedName>
        <fullName evidence="3">NAD(P)-dependent oxidoreductase</fullName>
    </submittedName>
</protein>
<dbReference type="Gene3D" id="3.40.50.720">
    <property type="entry name" value="NAD(P)-binding Rossmann-like Domain"/>
    <property type="match status" value="1"/>
</dbReference>
<dbReference type="SUPFAM" id="SSF51735">
    <property type="entry name" value="NAD(P)-binding Rossmann-fold domains"/>
    <property type="match status" value="1"/>
</dbReference>
<dbReference type="InterPro" id="IPR036291">
    <property type="entry name" value="NAD(P)-bd_dom_sf"/>
</dbReference>
<accession>A0ABT9DC75</accession>
<evidence type="ECO:0000313" key="4">
    <source>
        <dbReference type="Proteomes" id="UP001232536"/>
    </source>
</evidence>
<evidence type="ECO:0000313" key="3">
    <source>
        <dbReference type="EMBL" id="MDO8108500.1"/>
    </source>
</evidence>
<gene>
    <name evidence="3" type="ORF">Q6348_14985</name>
</gene>
<dbReference type="RefSeq" id="WP_304602197.1">
    <property type="nucleotide sequence ID" value="NZ_JAUQYP010000002.1"/>
</dbReference>